<evidence type="ECO:0000256" key="3">
    <source>
        <dbReference type="ARBA" id="ARBA00022842"/>
    </source>
</evidence>
<dbReference type="GO" id="GO:0016836">
    <property type="term" value="F:hydro-lyase activity"/>
    <property type="evidence" value="ECO:0007669"/>
    <property type="project" value="TreeGrafter"/>
</dbReference>
<reference evidence="5 6" key="1">
    <citation type="journal article" date="2015" name="Genome Announc.">
        <title>Genome Assemblies of Three Soil-Associated Devosia species: D. insulae, D. limi, and D. soli.</title>
        <authorList>
            <person name="Hassan Y.I."/>
            <person name="Lepp D."/>
            <person name="Zhou T."/>
        </authorList>
    </citation>
    <scope>NUCLEOTIDE SEQUENCE [LARGE SCALE GENOMIC DNA]</scope>
    <source>
        <strain evidence="5 6">DS-56</strain>
    </source>
</reference>
<evidence type="ECO:0000313" key="6">
    <source>
        <dbReference type="Proteomes" id="UP000095463"/>
    </source>
</evidence>
<dbReference type="InterPro" id="IPR018110">
    <property type="entry name" value="Mandel_Rmase/mucon_lact_enz_CS"/>
</dbReference>
<dbReference type="SUPFAM" id="SSF54826">
    <property type="entry name" value="Enolase N-terminal domain-like"/>
    <property type="match status" value="1"/>
</dbReference>
<dbReference type="Pfam" id="PF13378">
    <property type="entry name" value="MR_MLE_C"/>
    <property type="match status" value="1"/>
</dbReference>
<keyword evidence="6" id="KW-1185">Reference proteome</keyword>
<dbReference type="InterPro" id="IPR029017">
    <property type="entry name" value="Enolase-like_N"/>
</dbReference>
<dbReference type="InterPro" id="IPR046945">
    <property type="entry name" value="RHMD-like"/>
</dbReference>
<protein>
    <recommendedName>
        <fullName evidence="4">Mandelate racemase/muconate lactonizing enzyme C-terminal domain-containing protein</fullName>
    </recommendedName>
</protein>
<name>A0A1E5XQ14_9HYPH</name>
<dbReference type="InterPro" id="IPR013342">
    <property type="entry name" value="Mandelate_racemase_C"/>
</dbReference>
<dbReference type="GO" id="GO:0000287">
    <property type="term" value="F:magnesium ion binding"/>
    <property type="evidence" value="ECO:0007669"/>
    <property type="project" value="TreeGrafter"/>
</dbReference>
<dbReference type="GO" id="GO:0009063">
    <property type="term" value="P:amino acid catabolic process"/>
    <property type="evidence" value="ECO:0007669"/>
    <property type="project" value="InterPro"/>
</dbReference>
<accession>A0A1E5XQ14</accession>
<proteinExistence type="predicted"/>
<dbReference type="SFLD" id="SFLDG00179">
    <property type="entry name" value="mandelate_racemase"/>
    <property type="match status" value="1"/>
</dbReference>
<dbReference type="InterPro" id="IPR013341">
    <property type="entry name" value="Mandelate_racemase_N_dom"/>
</dbReference>
<comment type="cofactor">
    <cofactor evidence="1">
        <name>Mg(2+)</name>
        <dbReference type="ChEBI" id="CHEBI:18420"/>
    </cofactor>
</comment>
<dbReference type="SFLD" id="SFLDS00001">
    <property type="entry name" value="Enolase"/>
    <property type="match status" value="1"/>
</dbReference>
<dbReference type="Gene3D" id="3.30.390.10">
    <property type="entry name" value="Enolase-like, N-terminal domain"/>
    <property type="match status" value="1"/>
</dbReference>
<dbReference type="CDD" id="cd03316">
    <property type="entry name" value="MR_like"/>
    <property type="match status" value="1"/>
</dbReference>
<dbReference type="Proteomes" id="UP000095463">
    <property type="component" value="Unassembled WGS sequence"/>
</dbReference>
<dbReference type="PROSITE" id="PS00908">
    <property type="entry name" value="MR_MLE_1"/>
    <property type="match status" value="1"/>
</dbReference>
<comment type="caution">
    <text evidence="5">The sequence shown here is derived from an EMBL/GenBank/DDBJ whole genome shotgun (WGS) entry which is preliminary data.</text>
</comment>
<dbReference type="PANTHER" id="PTHR13794:SF58">
    <property type="entry name" value="MITOCHONDRIAL ENOLASE SUPERFAMILY MEMBER 1"/>
    <property type="match status" value="1"/>
</dbReference>
<evidence type="ECO:0000256" key="1">
    <source>
        <dbReference type="ARBA" id="ARBA00001946"/>
    </source>
</evidence>
<keyword evidence="2" id="KW-0479">Metal-binding</keyword>
<evidence type="ECO:0000259" key="4">
    <source>
        <dbReference type="SMART" id="SM00922"/>
    </source>
</evidence>
<dbReference type="InterPro" id="IPR029065">
    <property type="entry name" value="Enolase_C-like"/>
</dbReference>
<dbReference type="InterPro" id="IPR036849">
    <property type="entry name" value="Enolase-like_C_sf"/>
</dbReference>
<dbReference type="Pfam" id="PF02746">
    <property type="entry name" value="MR_MLE_N"/>
    <property type="match status" value="1"/>
</dbReference>
<organism evidence="5 6">
    <name type="scientific">Devosia insulae DS-56</name>
    <dbReference type="NCBI Taxonomy" id="1116389"/>
    <lineage>
        <taxon>Bacteria</taxon>
        <taxon>Pseudomonadati</taxon>
        <taxon>Pseudomonadota</taxon>
        <taxon>Alphaproteobacteria</taxon>
        <taxon>Hyphomicrobiales</taxon>
        <taxon>Devosiaceae</taxon>
        <taxon>Devosia</taxon>
    </lineage>
</organism>
<gene>
    <name evidence="5" type="ORF">VW23_020070</name>
</gene>
<evidence type="ECO:0000313" key="5">
    <source>
        <dbReference type="EMBL" id="OEO30675.1"/>
    </source>
</evidence>
<evidence type="ECO:0000256" key="2">
    <source>
        <dbReference type="ARBA" id="ARBA00022723"/>
    </source>
</evidence>
<sequence>MIRYADTNDHGNLRQTVLVKVETVDGVVGWGEGIAMWPEACWATKTLIDTGFGPLLTAAGEISVAEAWEKMRAHAWWYGEGGIACFAYSALDMALWDIEGKLQGKPLYELLGGKAHESLPAYSSSHVNRATRALCVEEIVGYRAEGYRGAKLGFGKRGLSNIGQDPDNDVAFVRELREALGPDFEIIVDVGNGVKWDRDTGIATTRRMAEYDIGWIEEPFYPTRVDDYRALKAALPNMPIGTGEREFTVTGYQRLIETGTVDVLGVDPSRAEGVTGFTKIDALCGAAGITINAHAWSTAILSAASLHLSLCSPNARLFEFKPIPVVVQTDLVDEPIRQRGGRAYAPTRPGLGIEVDEAVVKALSPIHI</sequence>
<dbReference type="PANTHER" id="PTHR13794">
    <property type="entry name" value="ENOLASE SUPERFAMILY, MANDELATE RACEMASE"/>
    <property type="match status" value="1"/>
</dbReference>
<dbReference type="AlphaFoldDB" id="A0A1E5XQ14"/>
<dbReference type="Gene3D" id="3.20.20.120">
    <property type="entry name" value="Enolase-like C-terminal domain"/>
    <property type="match status" value="1"/>
</dbReference>
<keyword evidence="3" id="KW-0460">Magnesium</keyword>
<dbReference type="SUPFAM" id="SSF51604">
    <property type="entry name" value="Enolase C-terminal domain-like"/>
    <property type="match status" value="1"/>
</dbReference>
<dbReference type="GO" id="GO:0016052">
    <property type="term" value="P:carbohydrate catabolic process"/>
    <property type="evidence" value="ECO:0007669"/>
    <property type="project" value="TreeGrafter"/>
</dbReference>
<feature type="domain" description="Mandelate racemase/muconate lactonizing enzyme C-terminal" evidence="4">
    <location>
        <begin position="132"/>
        <end position="238"/>
    </location>
</feature>
<dbReference type="SMART" id="SM00922">
    <property type="entry name" value="MR_MLE"/>
    <property type="match status" value="1"/>
</dbReference>
<dbReference type="EMBL" id="LAJE02000192">
    <property type="protein sequence ID" value="OEO30675.1"/>
    <property type="molecule type" value="Genomic_DNA"/>
</dbReference>